<feature type="signal peptide" evidence="1">
    <location>
        <begin position="1"/>
        <end position="17"/>
    </location>
</feature>
<accession>A0ABD0JBU2</accession>
<dbReference type="Proteomes" id="UP001519460">
    <property type="component" value="Unassembled WGS sequence"/>
</dbReference>
<evidence type="ECO:0000259" key="2">
    <source>
        <dbReference type="Pfam" id="PF01683"/>
    </source>
</evidence>
<name>A0ABD0JBU2_9CAEN</name>
<feature type="domain" description="EB" evidence="2">
    <location>
        <begin position="59"/>
        <end position="111"/>
    </location>
</feature>
<comment type="caution">
    <text evidence="3">The sequence shown here is derived from an EMBL/GenBank/DDBJ whole genome shotgun (WGS) entry which is preliminary data.</text>
</comment>
<evidence type="ECO:0000256" key="1">
    <source>
        <dbReference type="SAM" id="SignalP"/>
    </source>
</evidence>
<proteinExistence type="predicted"/>
<protein>
    <recommendedName>
        <fullName evidence="2">EB domain-containing protein</fullName>
    </recommendedName>
</protein>
<dbReference type="InterPro" id="IPR006149">
    <property type="entry name" value="EB_dom"/>
</dbReference>
<dbReference type="EMBL" id="JACVVK020000515">
    <property type="protein sequence ID" value="KAK7469503.1"/>
    <property type="molecule type" value="Genomic_DNA"/>
</dbReference>
<feature type="chain" id="PRO_5044823611" description="EB domain-containing protein" evidence="1">
    <location>
        <begin position="18"/>
        <end position="203"/>
    </location>
</feature>
<gene>
    <name evidence="3" type="ORF">BaRGS_00036482</name>
</gene>
<organism evidence="3 4">
    <name type="scientific">Batillaria attramentaria</name>
    <dbReference type="NCBI Taxonomy" id="370345"/>
    <lineage>
        <taxon>Eukaryota</taxon>
        <taxon>Metazoa</taxon>
        <taxon>Spiralia</taxon>
        <taxon>Lophotrochozoa</taxon>
        <taxon>Mollusca</taxon>
        <taxon>Gastropoda</taxon>
        <taxon>Caenogastropoda</taxon>
        <taxon>Sorbeoconcha</taxon>
        <taxon>Cerithioidea</taxon>
        <taxon>Batillariidae</taxon>
        <taxon>Batillaria</taxon>
    </lineage>
</organism>
<sequence>MIAIVLLFCWVIPDGWAQRRLVSTKTCTDDYDCRESGEDLCIMWDSYQEVCKCAFNRYVNGPRCLDRTPLQTLSNSNCTRDEDCREPKYSVCKDGVCRCTEHGYPINNGMVCWPEHLLGNLSTIGCGQQPQSRKNNCSSEAGFNTTHCGRRYDKFCACKPEHAVANGKCLVSLRGRSSDSVRLLPSWSSIVFVTLFGAAVARP</sequence>
<dbReference type="AlphaFoldDB" id="A0ABD0JBU2"/>
<keyword evidence="4" id="KW-1185">Reference proteome</keyword>
<keyword evidence="1" id="KW-0732">Signal</keyword>
<evidence type="ECO:0000313" key="3">
    <source>
        <dbReference type="EMBL" id="KAK7469503.1"/>
    </source>
</evidence>
<dbReference type="Pfam" id="PF01683">
    <property type="entry name" value="EB"/>
    <property type="match status" value="1"/>
</dbReference>
<evidence type="ECO:0000313" key="4">
    <source>
        <dbReference type="Proteomes" id="UP001519460"/>
    </source>
</evidence>
<reference evidence="3 4" key="1">
    <citation type="journal article" date="2023" name="Sci. Data">
        <title>Genome assembly of the Korean intertidal mud-creeper Batillaria attramentaria.</title>
        <authorList>
            <person name="Patra A.K."/>
            <person name="Ho P.T."/>
            <person name="Jun S."/>
            <person name="Lee S.J."/>
            <person name="Kim Y."/>
            <person name="Won Y.J."/>
        </authorList>
    </citation>
    <scope>NUCLEOTIDE SEQUENCE [LARGE SCALE GENOMIC DNA]</scope>
    <source>
        <strain evidence="3">Wonlab-2016</strain>
    </source>
</reference>